<dbReference type="SUPFAM" id="SSF52540">
    <property type="entry name" value="P-loop containing nucleoside triphosphate hydrolases"/>
    <property type="match status" value="2"/>
</dbReference>
<evidence type="ECO:0000256" key="2">
    <source>
        <dbReference type="ARBA" id="ARBA00007025"/>
    </source>
</evidence>
<accession>E0W0N6</accession>
<evidence type="ECO:0000256" key="16">
    <source>
        <dbReference type="SAM" id="Coils"/>
    </source>
</evidence>
<evidence type="ECO:0000256" key="6">
    <source>
        <dbReference type="ARBA" id="ARBA00022801"/>
    </source>
</evidence>
<keyword evidence="22" id="KW-1185">Reference proteome</keyword>
<dbReference type="OMA" id="NVYQKVM"/>
<organism>
    <name type="scientific">Pediculus humanus subsp. corporis</name>
    <name type="common">Body louse</name>
    <dbReference type="NCBI Taxonomy" id="121224"/>
    <lineage>
        <taxon>Eukaryota</taxon>
        <taxon>Metazoa</taxon>
        <taxon>Ecdysozoa</taxon>
        <taxon>Arthropoda</taxon>
        <taxon>Hexapoda</taxon>
        <taxon>Insecta</taxon>
        <taxon>Pterygota</taxon>
        <taxon>Neoptera</taxon>
        <taxon>Paraneoptera</taxon>
        <taxon>Psocodea</taxon>
        <taxon>Troctomorpha</taxon>
        <taxon>Phthiraptera</taxon>
        <taxon>Anoplura</taxon>
        <taxon>Pediculidae</taxon>
        <taxon>Pediculus</taxon>
    </lineage>
</organism>
<dbReference type="GO" id="GO:0016740">
    <property type="term" value="F:transferase activity"/>
    <property type="evidence" value="ECO:0007669"/>
    <property type="project" value="UniProtKB-KW"/>
</dbReference>
<dbReference type="GO" id="GO:0005737">
    <property type="term" value="C:cytoplasm"/>
    <property type="evidence" value="ECO:0007669"/>
    <property type="project" value="UniProtKB-ARBA"/>
</dbReference>
<dbReference type="Pfam" id="PF00271">
    <property type="entry name" value="Helicase_C"/>
    <property type="match status" value="1"/>
</dbReference>
<feature type="region of interest" description="Disordered" evidence="17">
    <location>
        <begin position="115"/>
        <end position="134"/>
    </location>
</feature>
<dbReference type="HOGENOM" id="CLU_290762_0_0_1"/>
<dbReference type="OrthoDB" id="423559at2759"/>
<keyword evidence="11" id="KW-0804">Transcription</keyword>
<keyword evidence="16" id="KW-0175">Coiled coil</keyword>
<proteinExistence type="inferred from homology"/>
<reference evidence="20" key="1">
    <citation type="submission" date="2007-04" db="EMBL/GenBank/DDBJ databases">
        <title>Annotation of Pediculus humanus corporis strain USDA.</title>
        <authorList>
            <person name="Kirkness E."/>
            <person name="Hannick L."/>
            <person name="Hass B."/>
            <person name="Bruggner R."/>
            <person name="Lawson D."/>
            <person name="Bidwell S."/>
            <person name="Joardar V."/>
            <person name="Caler E."/>
            <person name="Walenz B."/>
            <person name="Inman J."/>
            <person name="Schobel S."/>
            <person name="Galinsky K."/>
            <person name="Amedeo P."/>
            <person name="Strausberg R."/>
        </authorList>
    </citation>
    <scope>NUCLEOTIDE SEQUENCE</scope>
    <source>
        <strain evidence="20">USDA</strain>
    </source>
</reference>
<dbReference type="SMART" id="SM00490">
    <property type="entry name" value="HELICc"/>
    <property type="match status" value="1"/>
</dbReference>
<evidence type="ECO:0000313" key="22">
    <source>
        <dbReference type="Proteomes" id="UP000009046"/>
    </source>
</evidence>
<dbReference type="CDD" id="cd18793">
    <property type="entry name" value="SF2_C_SNF"/>
    <property type="match status" value="1"/>
</dbReference>
<evidence type="ECO:0000313" key="21">
    <source>
        <dbReference type="EnsemblMetazoa" id="PHUM561080-PA"/>
    </source>
</evidence>
<dbReference type="GO" id="GO:0008094">
    <property type="term" value="F:ATP-dependent activity, acting on DNA"/>
    <property type="evidence" value="ECO:0007669"/>
    <property type="project" value="UniProtKB-ARBA"/>
</dbReference>
<feature type="region of interest" description="Disordered" evidence="17">
    <location>
        <begin position="1"/>
        <end position="55"/>
    </location>
</feature>
<dbReference type="KEGG" id="phu:Phum_PHUM561080"/>
<evidence type="ECO:0000256" key="9">
    <source>
        <dbReference type="ARBA" id="ARBA00023015"/>
    </source>
</evidence>
<feature type="coiled-coil region" evidence="16">
    <location>
        <begin position="173"/>
        <end position="236"/>
    </location>
</feature>
<dbReference type="eggNOG" id="KOG4439">
    <property type="taxonomic scope" value="Eukaryota"/>
</dbReference>
<reference evidence="20" key="2">
    <citation type="submission" date="2007-04" db="EMBL/GenBank/DDBJ databases">
        <title>The genome of the human body louse.</title>
        <authorList>
            <consortium name="The Human Body Louse Genome Consortium"/>
            <person name="Kirkness E."/>
            <person name="Walenz B."/>
            <person name="Hass B."/>
            <person name="Bruggner R."/>
            <person name="Strausberg R."/>
        </authorList>
    </citation>
    <scope>NUCLEOTIDE SEQUENCE</scope>
    <source>
        <strain evidence="20">USDA</strain>
    </source>
</reference>
<dbReference type="PROSITE" id="PS51194">
    <property type="entry name" value="HELICASE_CTER"/>
    <property type="match status" value="1"/>
</dbReference>
<keyword evidence="5" id="KW-0547">Nucleotide-binding</keyword>
<feature type="domain" description="Helicase ATP-binding" evidence="18">
    <location>
        <begin position="322"/>
        <end position="510"/>
    </location>
</feature>
<feature type="domain" description="Helicase C-terminal" evidence="19">
    <location>
        <begin position="702"/>
        <end position="869"/>
    </location>
</feature>
<dbReference type="Proteomes" id="UP000009046">
    <property type="component" value="Unassembled WGS sequence"/>
</dbReference>
<dbReference type="GO" id="GO:0006281">
    <property type="term" value="P:DNA repair"/>
    <property type="evidence" value="ECO:0007669"/>
    <property type="project" value="TreeGrafter"/>
</dbReference>
<dbReference type="GO" id="GO:0005634">
    <property type="term" value="C:nucleus"/>
    <property type="evidence" value="ECO:0007669"/>
    <property type="project" value="UniProtKB-SubCell"/>
</dbReference>
<evidence type="ECO:0000259" key="19">
    <source>
        <dbReference type="PROSITE" id="PS51194"/>
    </source>
</evidence>
<feature type="compositionally biased region" description="Low complexity" evidence="17">
    <location>
        <begin position="26"/>
        <end position="53"/>
    </location>
</feature>
<feature type="compositionally biased region" description="Acidic residues" evidence="17">
    <location>
        <begin position="7"/>
        <end position="20"/>
    </location>
</feature>
<dbReference type="InterPro" id="IPR001650">
    <property type="entry name" value="Helicase_C-like"/>
</dbReference>
<evidence type="ECO:0000256" key="8">
    <source>
        <dbReference type="ARBA" id="ARBA00022840"/>
    </source>
</evidence>
<dbReference type="GO" id="GO:0003677">
    <property type="term" value="F:DNA binding"/>
    <property type="evidence" value="ECO:0007669"/>
    <property type="project" value="UniProtKB-KW"/>
</dbReference>
<dbReference type="EMBL" id="AAZO01006813">
    <property type="status" value="NOT_ANNOTATED_CDS"/>
    <property type="molecule type" value="Genomic_DNA"/>
</dbReference>
<dbReference type="PANTHER" id="PTHR45626:SF50">
    <property type="entry name" value="TRANSCRIPTION TERMINATION FACTOR 2"/>
    <property type="match status" value="1"/>
</dbReference>
<evidence type="ECO:0000256" key="3">
    <source>
        <dbReference type="ARBA" id="ARBA00022472"/>
    </source>
</evidence>
<dbReference type="PROSITE" id="PS51192">
    <property type="entry name" value="HELICASE_ATP_BIND_1"/>
    <property type="match status" value="1"/>
</dbReference>
<keyword evidence="3" id="KW-0806">Transcription termination</keyword>
<evidence type="ECO:0000256" key="15">
    <source>
        <dbReference type="ARBA" id="ARBA00082628"/>
    </source>
</evidence>
<name>E0W0N6_PEDHC</name>
<evidence type="ECO:0000256" key="12">
    <source>
        <dbReference type="ARBA" id="ARBA00023242"/>
    </source>
</evidence>
<protein>
    <recommendedName>
        <fullName evidence="13">Transcription termination factor 2</fullName>
    </recommendedName>
    <alternativeName>
        <fullName evidence="15">RNA polymerase II termination factor</fullName>
    </alternativeName>
    <alternativeName>
        <fullName evidence="14">Transcription release factor 2</fullName>
    </alternativeName>
</protein>
<dbReference type="GO" id="GO:0006353">
    <property type="term" value="P:DNA-templated transcription termination"/>
    <property type="evidence" value="ECO:0007669"/>
    <property type="project" value="UniProtKB-KW"/>
</dbReference>
<comment type="subcellular location">
    <subcellularLocation>
        <location evidence="1">Nucleus</location>
    </subcellularLocation>
</comment>
<evidence type="ECO:0000256" key="14">
    <source>
        <dbReference type="ARBA" id="ARBA00079067"/>
    </source>
</evidence>
<keyword evidence="10" id="KW-0238">DNA-binding</keyword>
<evidence type="ECO:0000256" key="17">
    <source>
        <dbReference type="SAM" id="MobiDB-lite"/>
    </source>
</evidence>
<evidence type="ECO:0000256" key="7">
    <source>
        <dbReference type="ARBA" id="ARBA00022806"/>
    </source>
</evidence>
<keyword evidence="7 20" id="KW-0347">Helicase</keyword>
<dbReference type="FunCoup" id="E0W0N6">
    <property type="interactions" value="1543"/>
</dbReference>
<dbReference type="Pfam" id="PF00176">
    <property type="entry name" value="SNF2-rel_dom"/>
    <property type="match status" value="1"/>
</dbReference>
<dbReference type="GO" id="GO:0005524">
    <property type="term" value="F:ATP binding"/>
    <property type="evidence" value="ECO:0007669"/>
    <property type="project" value="UniProtKB-KW"/>
</dbReference>
<dbReference type="InterPro" id="IPR000330">
    <property type="entry name" value="SNF2_N"/>
</dbReference>
<evidence type="ECO:0000256" key="11">
    <source>
        <dbReference type="ARBA" id="ARBA00023163"/>
    </source>
</evidence>
<dbReference type="Gene3D" id="3.40.50.10810">
    <property type="entry name" value="Tandem AAA-ATPase domain"/>
    <property type="match status" value="1"/>
</dbReference>
<dbReference type="CTD" id="8234711"/>
<evidence type="ECO:0000256" key="4">
    <source>
        <dbReference type="ARBA" id="ARBA00022553"/>
    </source>
</evidence>
<keyword evidence="9" id="KW-0805">Transcription regulation</keyword>
<dbReference type="AlphaFoldDB" id="E0W0N6"/>
<dbReference type="STRING" id="121224.E0W0N6"/>
<dbReference type="InterPro" id="IPR027417">
    <property type="entry name" value="P-loop_NTPase"/>
</dbReference>
<dbReference type="GeneID" id="8234711"/>
<keyword evidence="4" id="KW-0597">Phosphoprotein</keyword>
<dbReference type="FunFam" id="3.40.50.10810:FF:000043">
    <property type="entry name" value="Transcription termination factor 2"/>
    <property type="match status" value="1"/>
</dbReference>
<dbReference type="RefSeq" id="XP_002431930.1">
    <property type="nucleotide sequence ID" value="XM_002431885.1"/>
</dbReference>
<dbReference type="InterPro" id="IPR038718">
    <property type="entry name" value="SNF2-like_sf"/>
</dbReference>
<dbReference type="InterPro" id="IPR049730">
    <property type="entry name" value="SNF2/RAD54-like_C"/>
</dbReference>
<reference evidence="21" key="3">
    <citation type="submission" date="2021-02" db="UniProtKB">
        <authorList>
            <consortium name="EnsemblMetazoa"/>
        </authorList>
    </citation>
    <scope>IDENTIFICATION</scope>
    <source>
        <strain evidence="21">USDA</strain>
    </source>
</reference>
<evidence type="ECO:0000256" key="1">
    <source>
        <dbReference type="ARBA" id="ARBA00004123"/>
    </source>
</evidence>
<dbReference type="InParanoid" id="E0W0N6"/>
<keyword evidence="6" id="KW-0378">Hydrolase</keyword>
<evidence type="ECO:0000256" key="13">
    <source>
        <dbReference type="ARBA" id="ARBA00070113"/>
    </source>
</evidence>
<dbReference type="GO" id="GO:0016787">
    <property type="term" value="F:hydrolase activity"/>
    <property type="evidence" value="ECO:0007669"/>
    <property type="project" value="UniProtKB-KW"/>
</dbReference>
<keyword evidence="8" id="KW-0067">ATP-binding</keyword>
<evidence type="ECO:0000259" key="18">
    <source>
        <dbReference type="PROSITE" id="PS51192"/>
    </source>
</evidence>
<dbReference type="SMART" id="SM00487">
    <property type="entry name" value="DEXDc"/>
    <property type="match status" value="1"/>
</dbReference>
<dbReference type="Gene3D" id="3.40.50.300">
    <property type="entry name" value="P-loop containing nucleotide triphosphate hydrolases"/>
    <property type="match status" value="1"/>
</dbReference>
<dbReference type="EnsemblMetazoa" id="PHUM561080-RA">
    <property type="protein sequence ID" value="PHUM561080-PA"/>
    <property type="gene ID" value="PHUM561080"/>
</dbReference>
<evidence type="ECO:0000256" key="5">
    <source>
        <dbReference type="ARBA" id="ARBA00022741"/>
    </source>
</evidence>
<dbReference type="PANTHER" id="PTHR45626">
    <property type="entry name" value="TRANSCRIPTION TERMINATION FACTOR 2-RELATED"/>
    <property type="match status" value="1"/>
</dbReference>
<keyword evidence="20" id="KW-0808">Transferase</keyword>
<comment type="similarity">
    <text evidence="2">Belongs to the SNF2/RAD54 helicase family.</text>
</comment>
<dbReference type="GO" id="GO:0004386">
    <property type="term" value="F:helicase activity"/>
    <property type="evidence" value="ECO:0007669"/>
    <property type="project" value="UniProtKB-KW"/>
</dbReference>
<keyword evidence="12" id="KW-0539">Nucleus</keyword>
<evidence type="ECO:0000313" key="20">
    <source>
        <dbReference type="EMBL" id="EEB19192.1"/>
    </source>
</evidence>
<dbReference type="VEuPathDB" id="VectorBase:PHUM561080"/>
<dbReference type="EMBL" id="DS235862">
    <property type="protein sequence ID" value="EEB19192.1"/>
    <property type="molecule type" value="Genomic_DNA"/>
</dbReference>
<sequence length="882" mass="99669">MVVYSDSDSDKDDYDGNITDDESKSDSSSISTDASISEESNTSGNSNNNSKSTLEYVLPNAEELKTKVLNEEKPKKVEELNLCKETLVEDSYNGQDILVSDSSISMDSKIILNSSDNESSNDLQKESAEENNSSLGRIVEESSDSDSSVKCIDLTNSVSVLEPENSQSSVQSLDDYKTLKRELEDKKTSYQNIMRAIKYCDPNKLKDGGKLLKEKLAQCKEEVDELKKKLSTYGDVSSNNNSLKKHSHEFDILSTTDQITNNLGKKGLETHRVQEALTVDALVTLCDSIKTCPTEDVQEKDPNGLRVELMPHQKHALAWLLWREKQTPSGGILADDMGLGKTLTMIALILRSDEYQKLKKENEVNGSFVVNDVKMYYGKTLVVCPSSLMGQWQGQIKQHCRSQKLSYLVHHGKPRELQAKRLAVYDVVITSYGVIAEENKIIKDNKKGALFRVVWKRIIIDEGHVIRNHKTKKAQALCELEAKHRWCLTGTPVHNKELDMYSLLKFLRCSPFDNINVWKRWVDNKSANGVKRLNTVVKSILLRRTKEDLKNIGELRELPVKNIIPIYIKLDEEEQKVYHTVLNFSKSLLADFIMQAQRKNGFVSDELKNQHHKLLSSANEIKTTEIFVLLLRLRQICCLPGLIHSMLEKDSCAEDGIDIEDDPILQDLTSQMKRMSVVSSGYGVKEVEKRQKILVKGNPVFEINRLSTKIKTVVKLVEEALEADDKIIIVSQWAGLLQKLKTHILSLKTGVVTLDGSVPVKFRPKIIDDFNNPKTGIKVMLLSLTAGGVGLNLVGGNRLVIIEPHWNPQLESQACDRIYRVGQKKPVYVYKIICQETIEERIELLQKKKLEVAETVLKGELTLNKNKMTLADLKILFDVHEK</sequence>
<evidence type="ECO:0000256" key="10">
    <source>
        <dbReference type="ARBA" id="ARBA00023125"/>
    </source>
</evidence>
<dbReference type="InterPro" id="IPR014001">
    <property type="entry name" value="Helicase_ATP-bd"/>
</dbReference>
<dbReference type="InterPro" id="IPR050628">
    <property type="entry name" value="SNF2_RAD54_helicase_TF"/>
</dbReference>
<gene>
    <name evidence="21" type="primary">8234711</name>
    <name evidence="20" type="ORF">Phum_PHUM561080</name>
</gene>